<feature type="compositionally biased region" description="Low complexity" evidence="1">
    <location>
        <begin position="199"/>
        <end position="216"/>
    </location>
</feature>
<feature type="region of interest" description="Disordered" evidence="1">
    <location>
        <begin position="161"/>
        <end position="216"/>
    </location>
</feature>
<gene>
    <name evidence="2" type="ORF">B0H15DRAFT_852398</name>
</gene>
<sequence>MDSLTTWLVNTIPPPRVLSAAYEHIYVIQRSDWLHLLGHREYSMVPRLVSALATSCLTLDTFTDHASLAHLCILCLLHTPSVRSRPPAGFVFFARPVLRALLSALEHVDLASTDSASLLKDVLEIQRSVEEDILWKDGKTEVVAGFDRLLSFVSSTERKASDSESQGLGRISRPEARFSPSSVSNGSSISTSRRPLSPGGAVYEAAEAGEYGTHIS</sequence>
<proteinExistence type="predicted"/>
<evidence type="ECO:0000313" key="3">
    <source>
        <dbReference type="Proteomes" id="UP001222325"/>
    </source>
</evidence>
<dbReference type="AlphaFoldDB" id="A0AAD6TXG5"/>
<reference evidence="2" key="1">
    <citation type="submission" date="2023-03" db="EMBL/GenBank/DDBJ databases">
        <title>Massive genome expansion in bonnet fungi (Mycena s.s.) driven by repeated elements and novel gene families across ecological guilds.</title>
        <authorList>
            <consortium name="Lawrence Berkeley National Laboratory"/>
            <person name="Harder C.B."/>
            <person name="Miyauchi S."/>
            <person name="Viragh M."/>
            <person name="Kuo A."/>
            <person name="Thoen E."/>
            <person name="Andreopoulos B."/>
            <person name="Lu D."/>
            <person name="Skrede I."/>
            <person name="Drula E."/>
            <person name="Henrissat B."/>
            <person name="Morin E."/>
            <person name="Kohler A."/>
            <person name="Barry K."/>
            <person name="LaButti K."/>
            <person name="Morin E."/>
            <person name="Salamov A."/>
            <person name="Lipzen A."/>
            <person name="Mereny Z."/>
            <person name="Hegedus B."/>
            <person name="Baldrian P."/>
            <person name="Stursova M."/>
            <person name="Weitz H."/>
            <person name="Taylor A."/>
            <person name="Grigoriev I.V."/>
            <person name="Nagy L.G."/>
            <person name="Martin F."/>
            <person name="Kauserud H."/>
        </authorList>
    </citation>
    <scope>NUCLEOTIDE SEQUENCE</scope>
    <source>
        <strain evidence="2">CBHHK173m</strain>
    </source>
</reference>
<organism evidence="2 3">
    <name type="scientific">Mycena belliarum</name>
    <dbReference type="NCBI Taxonomy" id="1033014"/>
    <lineage>
        <taxon>Eukaryota</taxon>
        <taxon>Fungi</taxon>
        <taxon>Dikarya</taxon>
        <taxon>Basidiomycota</taxon>
        <taxon>Agaricomycotina</taxon>
        <taxon>Agaricomycetes</taxon>
        <taxon>Agaricomycetidae</taxon>
        <taxon>Agaricales</taxon>
        <taxon>Marasmiineae</taxon>
        <taxon>Mycenaceae</taxon>
        <taxon>Mycena</taxon>
    </lineage>
</organism>
<accession>A0AAD6TXG5</accession>
<protein>
    <submittedName>
        <fullName evidence="2">Uncharacterized protein</fullName>
    </submittedName>
</protein>
<feature type="compositionally biased region" description="Low complexity" evidence="1">
    <location>
        <begin position="179"/>
        <end position="192"/>
    </location>
</feature>
<name>A0AAD6TXG5_9AGAR</name>
<dbReference type="Proteomes" id="UP001222325">
    <property type="component" value="Unassembled WGS sequence"/>
</dbReference>
<dbReference type="EMBL" id="JARJCN010000044">
    <property type="protein sequence ID" value="KAJ7082700.1"/>
    <property type="molecule type" value="Genomic_DNA"/>
</dbReference>
<keyword evidence="3" id="KW-1185">Reference proteome</keyword>
<evidence type="ECO:0000256" key="1">
    <source>
        <dbReference type="SAM" id="MobiDB-lite"/>
    </source>
</evidence>
<comment type="caution">
    <text evidence="2">The sequence shown here is derived from an EMBL/GenBank/DDBJ whole genome shotgun (WGS) entry which is preliminary data.</text>
</comment>
<evidence type="ECO:0000313" key="2">
    <source>
        <dbReference type="EMBL" id="KAJ7082700.1"/>
    </source>
</evidence>